<keyword evidence="3" id="KW-1185">Reference proteome</keyword>
<dbReference type="Proteomes" id="UP000693970">
    <property type="component" value="Unassembled WGS sequence"/>
</dbReference>
<evidence type="ECO:0000313" key="2">
    <source>
        <dbReference type="EMBL" id="KAG7358688.1"/>
    </source>
</evidence>
<protein>
    <submittedName>
        <fullName evidence="2">Uncharacterized protein</fullName>
    </submittedName>
</protein>
<dbReference type="OrthoDB" id="124034at2759"/>
<proteinExistence type="predicted"/>
<evidence type="ECO:0000313" key="1">
    <source>
        <dbReference type="EMBL" id="KAG7337808.1"/>
    </source>
</evidence>
<gene>
    <name evidence="2" type="ORF">IV203_015277</name>
    <name evidence="1" type="ORF">IV203_020232</name>
</gene>
<sequence>MTSLLDRDFLTEAKIVPNTDTSCIHWGDLSCPWRPRDAYAKSNLTDNIGSASHTLPVDTEFDSISLEIGSKSILSSKYDQVSTEEVAQQQHHLPQRQRTDLAAILQQVTTFLFSGELGCYPHHKVHLVISENTKSFRCREYPVPQAHRGVFKEDLDRLLEIGVLSRAPASKISVSNFRKLNSMITRTVYILPQIQDILK</sequence>
<name>A0A9K3LB23_9STRA</name>
<reference evidence="2" key="2">
    <citation type="submission" date="2021-04" db="EMBL/GenBank/DDBJ databases">
        <authorList>
            <person name="Podell S."/>
        </authorList>
    </citation>
    <scope>NUCLEOTIDE SEQUENCE</scope>
    <source>
        <strain evidence="2">Hildebrandi</strain>
    </source>
</reference>
<reference evidence="2" key="1">
    <citation type="journal article" date="2021" name="Sci. Rep.">
        <title>Diploid genomic architecture of Nitzschia inconspicua, an elite biomass production diatom.</title>
        <authorList>
            <person name="Oliver A."/>
            <person name="Podell S."/>
            <person name="Pinowska A."/>
            <person name="Traller J.C."/>
            <person name="Smith S.R."/>
            <person name="McClure R."/>
            <person name="Beliaev A."/>
            <person name="Bohutskyi P."/>
            <person name="Hill E.A."/>
            <person name="Rabines A."/>
            <person name="Zheng H."/>
            <person name="Allen L.Z."/>
            <person name="Kuo A."/>
            <person name="Grigoriev I.V."/>
            <person name="Allen A.E."/>
            <person name="Hazlebeck D."/>
            <person name="Allen E.E."/>
        </authorList>
    </citation>
    <scope>NUCLEOTIDE SEQUENCE</scope>
    <source>
        <strain evidence="2">Hildebrandi</strain>
    </source>
</reference>
<evidence type="ECO:0000313" key="3">
    <source>
        <dbReference type="Proteomes" id="UP000693970"/>
    </source>
</evidence>
<accession>A0A9K3LB23</accession>
<dbReference type="EMBL" id="JAGRRH010000014">
    <property type="protein sequence ID" value="KAG7358688.1"/>
    <property type="molecule type" value="Genomic_DNA"/>
</dbReference>
<dbReference type="AlphaFoldDB" id="A0A9K3LB23"/>
<comment type="caution">
    <text evidence="2">The sequence shown here is derived from an EMBL/GenBank/DDBJ whole genome shotgun (WGS) entry which is preliminary data.</text>
</comment>
<organism evidence="2 3">
    <name type="scientific">Nitzschia inconspicua</name>
    <dbReference type="NCBI Taxonomy" id="303405"/>
    <lineage>
        <taxon>Eukaryota</taxon>
        <taxon>Sar</taxon>
        <taxon>Stramenopiles</taxon>
        <taxon>Ochrophyta</taxon>
        <taxon>Bacillariophyta</taxon>
        <taxon>Bacillariophyceae</taxon>
        <taxon>Bacillariophycidae</taxon>
        <taxon>Bacillariales</taxon>
        <taxon>Bacillariaceae</taxon>
        <taxon>Nitzschia</taxon>
    </lineage>
</organism>
<dbReference type="EMBL" id="JAGRRH010000073">
    <property type="protein sequence ID" value="KAG7337808.1"/>
    <property type="molecule type" value="Genomic_DNA"/>
</dbReference>